<organism evidence="1 2">
    <name type="scientific">Operophtera brumata</name>
    <name type="common">Winter moth</name>
    <name type="synonym">Phalaena brumata</name>
    <dbReference type="NCBI Taxonomy" id="104452"/>
    <lineage>
        <taxon>Eukaryota</taxon>
        <taxon>Metazoa</taxon>
        <taxon>Ecdysozoa</taxon>
        <taxon>Arthropoda</taxon>
        <taxon>Hexapoda</taxon>
        <taxon>Insecta</taxon>
        <taxon>Pterygota</taxon>
        <taxon>Neoptera</taxon>
        <taxon>Endopterygota</taxon>
        <taxon>Lepidoptera</taxon>
        <taxon>Glossata</taxon>
        <taxon>Ditrysia</taxon>
        <taxon>Geometroidea</taxon>
        <taxon>Geometridae</taxon>
        <taxon>Larentiinae</taxon>
        <taxon>Operophtera</taxon>
    </lineage>
</organism>
<accession>A0A0L7KMR3</accession>
<name>A0A0L7KMR3_OPEBR</name>
<evidence type="ECO:0000313" key="1">
    <source>
        <dbReference type="EMBL" id="KOB64376.1"/>
    </source>
</evidence>
<reference evidence="1 2" key="1">
    <citation type="journal article" date="2015" name="Genome Biol. Evol.">
        <title>The genome of winter moth (Operophtera brumata) provides a genomic perspective on sexual dimorphism and phenology.</title>
        <authorList>
            <person name="Derks M.F."/>
            <person name="Smit S."/>
            <person name="Salis L."/>
            <person name="Schijlen E."/>
            <person name="Bossers A."/>
            <person name="Mateman C."/>
            <person name="Pijl A.S."/>
            <person name="de Ridder D."/>
            <person name="Groenen M.A."/>
            <person name="Visser M.E."/>
            <person name="Megens H.J."/>
        </authorList>
    </citation>
    <scope>NUCLEOTIDE SEQUENCE [LARGE SCALE GENOMIC DNA]</scope>
    <source>
        <strain evidence="1">WM2013NL</strain>
        <tissue evidence="1">Head and thorax</tissue>
    </source>
</reference>
<comment type="caution">
    <text evidence="1">The sequence shown here is derived from an EMBL/GenBank/DDBJ whole genome shotgun (WGS) entry which is preliminary data.</text>
</comment>
<dbReference type="Proteomes" id="UP000037510">
    <property type="component" value="Unassembled WGS sequence"/>
</dbReference>
<sequence length="243" mass="27710">MTGADELKDLKAKRASIKGRLTTFEKYLDELKPLVTISKLRCHETKTRLKKLEGLFEEYDLIQTSIEVKQENPENQIERESSENRFYKCMAEAQEIIDKYKNVIDALTGSAASVIASLELSSRNYDIAWKLLCDRYNDKRKLVCTHLKAMFDAPITSEASSLRSLADHIAKHLRALSTLGEKTDNWDSLIIFLFSAKLDSVTSIKWEEYKGSLSEVPNLEIFYAFLRMRADVLEATAASSSEH</sequence>
<dbReference type="STRING" id="104452.A0A0L7KMR3"/>
<feature type="non-terminal residue" evidence="1">
    <location>
        <position position="243"/>
    </location>
</feature>
<protein>
    <submittedName>
        <fullName evidence="1">Gag-pol polyprotein</fullName>
    </submittedName>
</protein>
<proteinExistence type="predicted"/>
<gene>
    <name evidence="1" type="ORF">OBRU01_24356</name>
</gene>
<evidence type="ECO:0000313" key="2">
    <source>
        <dbReference type="Proteomes" id="UP000037510"/>
    </source>
</evidence>
<dbReference type="Pfam" id="PF03564">
    <property type="entry name" value="DUF1759"/>
    <property type="match status" value="1"/>
</dbReference>
<keyword evidence="2" id="KW-1185">Reference proteome</keyword>
<dbReference type="EMBL" id="JTDY01008825">
    <property type="protein sequence ID" value="KOB64376.1"/>
    <property type="molecule type" value="Genomic_DNA"/>
</dbReference>
<dbReference type="InterPro" id="IPR005312">
    <property type="entry name" value="DUF1759"/>
</dbReference>
<dbReference type="AlphaFoldDB" id="A0A0L7KMR3"/>